<gene>
    <name evidence="1" type="ORF">RPERSI_LOCUS29720</name>
</gene>
<name>A0ACA9SET5_9GLOM</name>
<evidence type="ECO:0000313" key="2">
    <source>
        <dbReference type="Proteomes" id="UP000789920"/>
    </source>
</evidence>
<protein>
    <submittedName>
        <fullName evidence="1">17540_t:CDS:1</fullName>
    </submittedName>
</protein>
<feature type="non-terminal residue" evidence="1">
    <location>
        <position position="1"/>
    </location>
</feature>
<sequence>RVGPRACQISDLYENPIFKFLMTATGSGIHVPVMLKEVLDYLNLKKGGVYVDGTFDKEFSDLTQKDKIFLTSQFCLINDNFANLEEHLKKMGIQEVDGFLFDLGLSSDQLAATERGFSYRSDSPLDMRISQTTKLSAADIINDYPEAKLADIFYHYGEERKARPIARKICYWRKKEKIVNSQQL</sequence>
<accession>A0ACA9SET5</accession>
<comment type="caution">
    <text evidence="1">The sequence shown here is derived from an EMBL/GenBank/DDBJ whole genome shotgun (WGS) entry which is preliminary data.</text>
</comment>
<evidence type="ECO:0000313" key="1">
    <source>
        <dbReference type="EMBL" id="CAG8835886.1"/>
    </source>
</evidence>
<proteinExistence type="predicted"/>
<feature type="non-terminal residue" evidence="1">
    <location>
        <position position="184"/>
    </location>
</feature>
<dbReference type="EMBL" id="CAJVQC010113052">
    <property type="protein sequence ID" value="CAG8835886.1"/>
    <property type="molecule type" value="Genomic_DNA"/>
</dbReference>
<keyword evidence="2" id="KW-1185">Reference proteome</keyword>
<organism evidence="1 2">
    <name type="scientific">Racocetra persica</name>
    <dbReference type="NCBI Taxonomy" id="160502"/>
    <lineage>
        <taxon>Eukaryota</taxon>
        <taxon>Fungi</taxon>
        <taxon>Fungi incertae sedis</taxon>
        <taxon>Mucoromycota</taxon>
        <taxon>Glomeromycotina</taxon>
        <taxon>Glomeromycetes</taxon>
        <taxon>Diversisporales</taxon>
        <taxon>Gigasporaceae</taxon>
        <taxon>Racocetra</taxon>
    </lineage>
</organism>
<reference evidence="1" key="1">
    <citation type="submission" date="2021-06" db="EMBL/GenBank/DDBJ databases">
        <authorList>
            <person name="Kallberg Y."/>
            <person name="Tangrot J."/>
            <person name="Rosling A."/>
        </authorList>
    </citation>
    <scope>NUCLEOTIDE SEQUENCE</scope>
    <source>
        <strain evidence="1">MA461A</strain>
    </source>
</reference>
<dbReference type="Proteomes" id="UP000789920">
    <property type="component" value="Unassembled WGS sequence"/>
</dbReference>